<proteinExistence type="inferred from homology"/>
<evidence type="ECO:0000313" key="7">
    <source>
        <dbReference type="EMBL" id="SNR65669.1"/>
    </source>
</evidence>
<organism evidence="7 8">
    <name type="scientific">Methylobacillus rhizosphaerae</name>
    <dbReference type="NCBI Taxonomy" id="551994"/>
    <lineage>
        <taxon>Bacteria</taxon>
        <taxon>Pseudomonadati</taxon>
        <taxon>Pseudomonadota</taxon>
        <taxon>Betaproteobacteria</taxon>
        <taxon>Nitrosomonadales</taxon>
        <taxon>Methylophilaceae</taxon>
        <taxon>Methylobacillus</taxon>
    </lineage>
</organism>
<comment type="subcellular location">
    <subcellularLocation>
        <location evidence="6">Cytoplasm</location>
    </subcellularLocation>
</comment>
<dbReference type="PANTHER" id="PTHR34137">
    <property type="entry name" value="EXODEOXYRIBONUCLEASE 7 SMALL SUBUNIT"/>
    <property type="match status" value="1"/>
</dbReference>
<dbReference type="EC" id="3.1.11.6" evidence="6"/>
<keyword evidence="5 6" id="KW-0269">Exonuclease</keyword>
<dbReference type="Proteomes" id="UP000198305">
    <property type="component" value="Unassembled WGS sequence"/>
</dbReference>
<dbReference type="InterPro" id="IPR003761">
    <property type="entry name" value="Exonuc_VII_S"/>
</dbReference>
<dbReference type="Gene3D" id="1.10.287.1040">
    <property type="entry name" value="Exonuclease VII, small subunit"/>
    <property type="match status" value="1"/>
</dbReference>
<keyword evidence="2 6" id="KW-0963">Cytoplasm</keyword>
<comment type="catalytic activity">
    <reaction evidence="6">
        <text>Exonucleolytic cleavage in either 5'- to 3'- or 3'- to 5'-direction to yield nucleoside 5'-phosphates.</text>
        <dbReference type="EC" id="3.1.11.6"/>
    </reaction>
</comment>
<keyword evidence="4 6" id="KW-0378">Hydrolase</keyword>
<evidence type="ECO:0000256" key="6">
    <source>
        <dbReference type="HAMAP-Rule" id="MF_00337"/>
    </source>
</evidence>
<accession>A0A238Y5Q4</accession>
<dbReference type="OrthoDB" id="287668at2"/>
<evidence type="ECO:0000256" key="3">
    <source>
        <dbReference type="ARBA" id="ARBA00022722"/>
    </source>
</evidence>
<dbReference type="RefSeq" id="WP_089374542.1">
    <property type="nucleotide sequence ID" value="NZ_FZOA01000001.1"/>
</dbReference>
<protein>
    <recommendedName>
        <fullName evidence="6">Exodeoxyribonuclease 7 small subunit</fullName>
        <ecNumber evidence="6">3.1.11.6</ecNumber>
    </recommendedName>
    <alternativeName>
        <fullName evidence="6">Exodeoxyribonuclease VII small subunit</fullName>
        <shortName evidence="6">Exonuclease VII small subunit</shortName>
    </alternativeName>
</protein>
<dbReference type="InterPro" id="IPR037004">
    <property type="entry name" value="Exonuc_VII_ssu_sf"/>
</dbReference>
<sequence length="85" mass="9621">MNKRTKANDQQGNMFEALSFEVAMTELESLIGQIESGQLPLEESLSAYKRGSELLQHCQKSLADVEQQVRILSESNQLQTYTDNK</sequence>
<evidence type="ECO:0000256" key="4">
    <source>
        <dbReference type="ARBA" id="ARBA00022801"/>
    </source>
</evidence>
<comment type="similarity">
    <text evidence="1 6">Belongs to the XseB family.</text>
</comment>
<reference evidence="8" key="1">
    <citation type="submission" date="2017-06" db="EMBL/GenBank/DDBJ databases">
        <authorList>
            <person name="Varghese N."/>
            <person name="Submissions S."/>
        </authorList>
    </citation>
    <scope>NUCLEOTIDE SEQUENCE [LARGE SCALE GENOMIC DNA]</scope>
    <source>
        <strain evidence="8">Ca-68</strain>
    </source>
</reference>
<name>A0A238Y5Q4_9PROT</name>
<evidence type="ECO:0000313" key="8">
    <source>
        <dbReference type="Proteomes" id="UP000198305"/>
    </source>
</evidence>
<dbReference type="Pfam" id="PF02609">
    <property type="entry name" value="Exonuc_VII_S"/>
    <property type="match status" value="1"/>
</dbReference>
<keyword evidence="8" id="KW-1185">Reference proteome</keyword>
<gene>
    <name evidence="6" type="primary">xseB</name>
    <name evidence="7" type="ORF">SAMN05192560_0413</name>
</gene>
<comment type="subunit">
    <text evidence="6">Heterooligomer composed of large and small subunits.</text>
</comment>
<dbReference type="GO" id="GO:0006308">
    <property type="term" value="P:DNA catabolic process"/>
    <property type="evidence" value="ECO:0007669"/>
    <property type="project" value="UniProtKB-UniRule"/>
</dbReference>
<dbReference type="EMBL" id="FZOA01000001">
    <property type="protein sequence ID" value="SNR65669.1"/>
    <property type="molecule type" value="Genomic_DNA"/>
</dbReference>
<evidence type="ECO:0000256" key="2">
    <source>
        <dbReference type="ARBA" id="ARBA00022490"/>
    </source>
</evidence>
<dbReference type="GO" id="GO:0008855">
    <property type="term" value="F:exodeoxyribonuclease VII activity"/>
    <property type="evidence" value="ECO:0007669"/>
    <property type="project" value="UniProtKB-UniRule"/>
</dbReference>
<dbReference type="GO" id="GO:0005829">
    <property type="term" value="C:cytosol"/>
    <property type="evidence" value="ECO:0007669"/>
    <property type="project" value="TreeGrafter"/>
</dbReference>
<dbReference type="GO" id="GO:0009318">
    <property type="term" value="C:exodeoxyribonuclease VII complex"/>
    <property type="evidence" value="ECO:0007669"/>
    <property type="project" value="UniProtKB-UniRule"/>
</dbReference>
<dbReference type="NCBIfam" id="TIGR01280">
    <property type="entry name" value="xseB"/>
    <property type="match status" value="1"/>
</dbReference>
<dbReference type="PANTHER" id="PTHR34137:SF1">
    <property type="entry name" value="EXODEOXYRIBONUCLEASE 7 SMALL SUBUNIT"/>
    <property type="match status" value="1"/>
</dbReference>
<dbReference type="AlphaFoldDB" id="A0A238Y5Q4"/>
<evidence type="ECO:0000256" key="5">
    <source>
        <dbReference type="ARBA" id="ARBA00022839"/>
    </source>
</evidence>
<keyword evidence="3 6" id="KW-0540">Nuclease</keyword>
<comment type="function">
    <text evidence="6">Bidirectionally degrades single-stranded DNA into large acid-insoluble oligonucleotides, which are then degraded further into small acid-soluble oligonucleotides.</text>
</comment>
<dbReference type="HAMAP" id="MF_00337">
    <property type="entry name" value="Exonuc_7_S"/>
    <property type="match status" value="1"/>
</dbReference>
<dbReference type="SUPFAM" id="SSF116842">
    <property type="entry name" value="XseB-like"/>
    <property type="match status" value="1"/>
</dbReference>
<evidence type="ECO:0000256" key="1">
    <source>
        <dbReference type="ARBA" id="ARBA00009998"/>
    </source>
</evidence>